<accession>A0A318ZHS7</accession>
<dbReference type="PANTHER" id="PTHR35596">
    <property type="entry name" value="DUF2263 DOMAIN-CONTAINING PROTEIN"/>
    <property type="match status" value="1"/>
</dbReference>
<dbReference type="AlphaFoldDB" id="A0A318ZHS7"/>
<reference evidence="2 3" key="1">
    <citation type="submission" date="2016-12" db="EMBL/GenBank/DDBJ databases">
        <title>The genomes of Aspergillus section Nigri reveals drivers in fungal speciation.</title>
        <authorList>
            <consortium name="DOE Joint Genome Institute"/>
            <person name="Vesth T.C."/>
            <person name="Nybo J."/>
            <person name="Theobald S."/>
            <person name="Brandl J."/>
            <person name="Frisvad J.C."/>
            <person name="Nielsen K.F."/>
            <person name="Lyhne E.K."/>
            <person name="Kogle M.E."/>
            <person name="Kuo A."/>
            <person name="Riley R."/>
            <person name="Clum A."/>
            <person name="Nolan M."/>
            <person name="Lipzen A."/>
            <person name="Salamov A."/>
            <person name="Henrissat B."/>
            <person name="Wiebenga A."/>
            <person name="De Vries R.P."/>
            <person name="Grigoriev I.V."/>
            <person name="Mortensen U.H."/>
            <person name="Andersen M.R."/>
            <person name="Baker S.E."/>
        </authorList>
    </citation>
    <scope>NUCLEOTIDE SEQUENCE [LARGE SCALE GENOMIC DNA]</scope>
    <source>
        <strain evidence="2 3">JOP 1030-1</strain>
    </source>
</reference>
<name>A0A318ZHS7_9EURO</name>
<dbReference type="SUPFAM" id="SSF52949">
    <property type="entry name" value="Macro domain-like"/>
    <property type="match status" value="1"/>
</dbReference>
<feature type="domain" description="Microbial-type PARG catalytic" evidence="1">
    <location>
        <begin position="77"/>
        <end position="168"/>
    </location>
</feature>
<dbReference type="RefSeq" id="XP_025431916.1">
    <property type="nucleotide sequence ID" value="XM_025576785.1"/>
</dbReference>
<gene>
    <name evidence="2" type="ORF">BP01DRAFT_373418</name>
</gene>
<proteinExistence type="predicted"/>
<dbReference type="Pfam" id="PF10021">
    <property type="entry name" value="PARG_cat_microb"/>
    <property type="match status" value="1"/>
</dbReference>
<dbReference type="OrthoDB" id="9985428at2759"/>
<dbReference type="Proteomes" id="UP000248349">
    <property type="component" value="Unassembled WGS sequence"/>
</dbReference>
<dbReference type="Gene3D" id="3.40.220.10">
    <property type="entry name" value="Leucine Aminopeptidase, subunit E, domain 1"/>
    <property type="match status" value="1"/>
</dbReference>
<evidence type="ECO:0000313" key="2">
    <source>
        <dbReference type="EMBL" id="PYH45934.1"/>
    </source>
</evidence>
<evidence type="ECO:0000259" key="1">
    <source>
        <dbReference type="Pfam" id="PF10021"/>
    </source>
</evidence>
<dbReference type="NCBIfam" id="TIGR02452">
    <property type="entry name" value="TIGR02452 family protein"/>
    <property type="match status" value="1"/>
</dbReference>
<dbReference type="STRING" id="1450539.A0A318ZHS7"/>
<evidence type="ECO:0000313" key="3">
    <source>
        <dbReference type="Proteomes" id="UP000248349"/>
    </source>
</evidence>
<keyword evidence="3" id="KW-1185">Reference proteome</keyword>
<dbReference type="EMBL" id="KZ821229">
    <property type="protein sequence ID" value="PYH45934.1"/>
    <property type="molecule type" value="Genomic_DNA"/>
</dbReference>
<dbReference type="InterPro" id="IPR043472">
    <property type="entry name" value="Macro_dom-like"/>
</dbReference>
<sequence length="306" mass="34470">MQSNPITSYFRPVRGRRPRATAHHRQLSRKEILRLIAEETNELLPGILSLRPDAPPIGQLCHGSDTEALDPDLSPRLTTEVEITFGDSFDVATGLDPSLQPYNQTNARHVCILNMANAKRPGGGWLNGALAQEEALCYRSSLSSTLKRRYYPLRFLGAIYSPTVVIFRKSFDQGHEMMNLQEPHLFPVVSVISVAAIENPELDHRHDPPKYKDPRMRAGMKNKMRMVLRIAAHRKHRRIVLGALGCGAFGNPNVEVADCWAEVLQEPEFQGWWEKIVFAILDDAKTLSQGNGNFDVFRGRLHGMKV</sequence>
<dbReference type="PANTHER" id="PTHR35596:SF1">
    <property type="entry name" value="MICROBIAL-TYPE PARG CATALYTIC DOMAIN-CONTAINING PROTEIN"/>
    <property type="match status" value="1"/>
</dbReference>
<dbReference type="InterPro" id="IPR012664">
    <property type="entry name" value="CHP02452"/>
</dbReference>
<dbReference type="InterPro" id="IPR019261">
    <property type="entry name" value="PARG_cat_microbial"/>
</dbReference>
<dbReference type="GeneID" id="37078014"/>
<protein>
    <recommendedName>
        <fullName evidence="1">Microbial-type PARG catalytic domain-containing protein</fullName>
    </recommendedName>
</protein>
<organism evidence="2 3">
    <name type="scientific">Aspergillus saccharolyticus JOP 1030-1</name>
    <dbReference type="NCBI Taxonomy" id="1450539"/>
    <lineage>
        <taxon>Eukaryota</taxon>
        <taxon>Fungi</taxon>
        <taxon>Dikarya</taxon>
        <taxon>Ascomycota</taxon>
        <taxon>Pezizomycotina</taxon>
        <taxon>Eurotiomycetes</taxon>
        <taxon>Eurotiomycetidae</taxon>
        <taxon>Eurotiales</taxon>
        <taxon>Aspergillaceae</taxon>
        <taxon>Aspergillus</taxon>
        <taxon>Aspergillus subgen. Circumdati</taxon>
    </lineage>
</organism>